<dbReference type="Pfam" id="PF24476">
    <property type="entry name" value="DUF7580"/>
    <property type="match status" value="1"/>
</dbReference>
<feature type="signal peptide" evidence="1">
    <location>
        <begin position="1"/>
        <end position="20"/>
    </location>
</feature>
<evidence type="ECO:0000256" key="1">
    <source>
        <dbReference type="SAM" id="SignalP"/>
    </source>
</evidence>
<organism evidence="3 4">
    <name type="scientific">Diplogelasinospora grovesii</name>
    <dbReference type="NCBI Taxonomy" id="303347"/>
    <lineage>
        <taxon>Eukaryota</taxon>
        <taxon>Fungi</taxon>
        <taxon>Dikarya</taxon>
        <taxon>Ascomycota</taxon>
        <taxon>Pezizomycotina</taxon>
        <taxon>Sordariomycetes</taxon>
        <taxon>Sordariomycetidae</taxon>
        <taxon>Sordariales</taxon>
        <taxon>Diplogelasinosporaceae</taxon>
        <taxon>Diplogelasinospora</taxon>
    </lineage>
</organism>
<protein>
    <recommendedName>
        <fullName evidence="2">DUF7580 domain-containing protein</fullName>
    </recommendedName>
</protein>
<name>A0AAN6N1L6_9PEZI</name>
<reference evidence="4" key="1">
    <citation type="journal article" date="2023" name="Mol. Phylogenet. Evol.">
        <title>Genome-scale phylogeny and comparative genomics of the fungal order Sordariales.</title>
        <authorList>
            <person name="Hensen N."/>
            <person name="Bonometti L."/>
            <person name="Westerberg I."/>
            <person name="Brannstrom I.O."/>
            <person name="Guillou S."/>
            <person name="Cros-Aarteil S."/>
            <person name="Calhoun S."/>
            <person name="Haridas S."/>
            <person name="Kuo A."/>
            <person name="Mondo S."/>
            <person name="Pangilinan J."/>
            <person name="Riley R."/>
            <person name="LaButti K."/>
            <person name="Andreopoulos B."/>
            <person name="Lipzen A."/>
            <person name="Chen C."/>
            <person name="Yan M."/>
            <person name="Daum C."/>
            <person name="Ng V."/>
            <person name="Clum A."/>
            <person name="Steindorff A."/>
            <person name="Ohm R.A."/>
            <person name="Martin F."/>
            <person name="Silar P."/>
            <person name="Natvig D.O."/>
            <person name="Lalanne C."/>
            <person name="Gautier V."/>
            <person name="Ament-Velasquez S.L."/>
            <person name="Kruys A."/>
            <person name="Hutchinson M.I."/>
            <person name="Powell A.J."/>
            <person name="Barry K."/>
            <person name="Miller A.N."/>
            <person name="Grigoriev I.V."/>
            <person name="Debuchy R."/>
            <person name="Gladieux P."/>
            <person name="Hiltunen Thoren M."/>
            <person name="Johannesson H."/>
        </authorList>
    </citation>
    <scope>NUCLEOTIDE SEQUENCE [LARGE SCALE GENOMIC DNA]</scope>
    <source>
        <strain evidence="4">CBS 340.73</strain>
    </source>
</reference>
<dbReference type="PANTHER" id="PTHR35186:SF4">
    <property type="entry name" value="PRION-INHIBITION AND PROPAGATION HELO DOMAIN-CONTAINING PROTEIN"/>
    <property type="match status" value="1"/>
</dbReference>
<comment type="caution">
    <text evidence="3">The sequence shown here is derived from an EMBL/GenBank/DDBJ whole genome shotgun (WGS) entry which is preliminary data.</text>
</comment>
<keyword evidence="4" id="KW-1185">Reference proteome</keyword>
<dbReference type="InterPro" id="IPR056002">
    <property type="entry name" value="DUF7580"/>
</dbReference>
<keyword evidence="1" id="KW-0732">Signal</keyword>
<proteinExistence type="predicted"/>
<evidence type="ECO:0000259" key="2">
    <source>
        <dbReference type="Pfam" id="PF24476"/>
    </source>
</evidence>
<dbReference type="EMBL" id="MU853853">
    <property type="protein sequence ID" value="KAK3937486.1"/>
    <property type="molecule type" value="Genomic_DNA"/>
</dbReference>
<gene>
    <name evidence="3" type="ORF">QBC46DRAFT_460845</name>
</gene>
<sequence length="513" mass="58298">MSGIEVVGLILGALPLVISAIEHYESNLDRAVAFFKWKDELEKAMRELNLLLDVASNSELEEMMSDAQSPLWKSGELADALQHKLGVAYKLYMHIVKEMETHLKTLASHLDIDRQDVRLQGTANELEAIIITARTFTMKRKDVRRLLAELKECNDRLEQFIEKAQKFEQPSAQATTSKPHLSTPLQKISEYATSLHHVLLQAWCCTSHSRHHAHLLLEHRMIKRRKRRQLKAKFLVVTPTAIAQSNCVPPVSQLDPAELEVVHNLCSIFERQQKNGSYLGFGLDSKGLLRGTFQPSKAAPSFAESLVSLEDLLFSRSKPWQPATDEERYILAITLVSSLLQLHSTPWLAAHWSERDILFPEIAGESRRIDFRHPFVMKTYAEDHINERAESSTVTTATAKSLDENKNLLTLAKILLEIRLNSRMVDWRQKQDLGAGMLPNAARELQNLKEWISQEEGNLSFAFKDAVGYCMKCFADPGTNLRDPLFRQGVIDSVVVPLVEELHYWQEGCITTD</sequence>
<accession>A0AAN6N1L6</accession>
<evidence type="ECO:0000313" key="4">
    <source>
        <dbReference type="Proteomes" id="UP001303473"/>
    </source>
</evidence>
<dbReference type="PANTHER" id="PTHR35186">
    <property type="entry name" value="ANK_REP_REGION DOMAIN-CONTAINING PROTEIN"/>
    <property type="match status" value="1"/>
</dbReference>
<feature type="domain" description="DUF7580" evidence="2">
    <location>
        <begin position="185"/>
        <end position="503"/>
    </location>
</feature>
<feature type="chain" id="PRO_5043053046" description="DUF7580 domain-containing protein" evidence="1">
    <location>
        <begin position="21"/>
        <end position="513"/>
    </location>
</feature>
<dbReference type="AlphaFoldDB" id="A0AAN6N1L6"/>
<evidence type="ECO:0000313" key="3">
    <source>
        <dbReference type="EMBL" id="KAK3937486.1"/>
    </source>
</evidence>
<dbReference type="Proteomes" id="UP001303473">
    <property type="component" value="Unassembled WGS sequence"/>
</dbReference>